<dbReference type="InterPro" id="IPR017452">
    <property type="entry name" value="GPCR_Rhodpsn_7TM"/>
</dbReference>
<comment type="similarity">
    <text evidence="9">Belongs to the G-protein coupled receptor 1 family.</text>
</comment>
<dbReference type="PRINTS" id="PR00243">
    <property type="entry name" value="MUSCARINICR"/>
</dbReference>
<evidence type="ECO:0000256" key="4">
    <source>
        <dbReference type="ARBA" id="ARBA00022989"/>
    </source>
</evidence>
<feature type="compositionally biased region" description="Polar residues" evidence="10">
    <location>
        <begin position="349"/>
        <end position="360"/>
    </location>
</feature>
<keyword evidence="7 9" id="KW-0675">Receptor</keyword>
<dbReference type="GO" id="GO:0005886">
    <property type="term" value="C:plasma membrane"/>
    <property type="evidence" value="ECO:0007669"/>
    <property type="project" value="UniProtKB-SubCell"/>
</dbReference>
<feature type="region of interest" description="Disordered" evidence="10">
    <location>
        <begin position="588"/>
        <end position="658"/>
    </location>
</feature>
<evidence type="ECO:0000256" key="3">
    <source>
        <dbReference type="ARBA" id="ARBA00022692"/>
    </source>
</evidence>
<keyword evidence="13" id="KW-1185">Reference proteome</keyword>
<evidence type="ECO:0000313" key="13">
    <source>
        <dbReference type="Proteomes" id="UP000095280"/>
    </source>
</evidence>
<feature type="region of interest" description="Disordered" evidence="10">
    <location>
        <begin position="283"/>
        <end position="305"/>
    </location>
</feature>
<dbReference type="Pfam" id="PF00001">
    <property type="entry name" value="7tm_1"/>
    <property type="match status" value="2"/>
</dbReference>
<feature type="transmembrane region" description="Helical" evidence="11">
    <location>
        <begin position="200"/>
        <end position="222"/>
    </location>
</feature>
<dbReference type="GO" id="GO:0007197">
    <property type="term" value="P:adenylate cyclase-inhibiting G protein-coupled acetylcholine receptor signaling pathway"/>
    <property type="evidence" value="ECO:0007669"/>
    <property type="project" value="TreeGrafter"/>
</dbReference>
<evidence type="ECO:0000256" key="8">
    <source>
        <dbReference type="ARBA" id="ARBA00023224"/>
    </source>
</evidence>
<dbReference type="GO" id="GO:0004993">
    <property type="term" value="F:G protein-coupled serotonin receptor activity"/>
    <property type="evidence" value="ECO:0007669"/>
    <property type="project" value="TreeGrafter"/>
</dbReference>
<accession>A0A1I8IFX1</accession>
<evidence type="ECO:0000256" key="11">
    <source>
        <dbReference type="SAM" id="Phobius"/>
    </source>
</evidence>
<feature type="transmembrane region" description="Helical" evidence="11">
    <location>
        <begin position="39"/>
        <end position="64"/>
    </location>
</feature>
<evidence type="ECO:0000256" key="7">
    <source>
        <dbReference type="ARBA" id="ARBA00023170"/>
    </source>
</evidence>
<evidence type="ECO:0000256" key="9">
    <source>
        <dbReference type="RuleBase" id="RU000688"/>
    </source>
</evidence>
<evidence type="ECO:0000259" key="12">
    <source>
        <dbReference type="PROSITE" id="PS50262"/>
    </source>
</evidence>
<dbReference type="WBParaSite" id="maker-uti_cns_0012109-snap-gene-0.6-mRNA-1">
    <property type="protein sequence ID" value="maker-uti_cns_0012109-snap-gene-0.6-mRNA-1"/>
    <property type="gene ID" value="maker-uti_cns_0012109-snap-gene-0.6"/>
</dbReference>
<keyword evidence="6 11" id="KW-0472">Membrane</keyword>
<feature type="compositionally biased region" description="Gly residues" evidence="10">
    <location>
        <begin position="1189"/>
        <end position="1213"/>
    </location>
</feature>
<feature type="compositionally biased region" description="Low complexity" evidence="10">
    <location>
        <begin position="616"/>
        <end position="639"/>
    </location>
</feature>
<dbReference type="InterPro" id="IPR000276">
    <property type="entry name" value="GPCR_Rhodpsn"/>
</dbReference>
<feature type="compositionally biased region" description="Basic residues" evidence="10">
    <location>
        <begin position="259"/>
        <end position="268"/>
    </location>
</feature>
<evidence type="ECO:0000256" key="2">
    <source>
        <dbReference type="ARBA" id="ARBA00022475"/>
    </source>
</evidence>
<dbReference type="GO" id="GO:0016907">
    <property type="term" value="F:G protein-coupled acetylcholine receptor activity"/>
    <property type="evidence" value="ECO:0007669"/>
    <property type="project" value="InterPro"/>
</dbReference>
<keyword evidence="2" id="KW-1003">Cell membrane</keyword>
<feature type="transmembrane region" description="Helical" evidence="11">
    <location>
        <begin position="665"/>
        <end position="689"/>
    </location>
</feature>
<feature type="compositionally biased region" description="Low complexity" evidence="10">
    <location>
        <begin position="240"/>
        <end position="250"/>
    </location>
</feature>
<feature type="compositionally biased region" description="Basic and acidic residues" evidence="10">
    <location>
        <begin position="487"/>
        <end position="504"/>
    </location>
</feature>
<feature type="transmembrane region" description="Helical" evidence="11">
    <location>
        <begin position="76"/>
        <end position="101"/>
    </location>
</feature>
<keyword evidence="8 9" id="KW-0807">Transducer</keyword>
<feature type="domain" description="G-protein coupled receptors family 1 profile" evidence="12">
    <location>
        <begin position="56"/>
        <end position="725"/>
    </location>
</feature>
<feature type="region of interest" description="Disordered" evidence="10">
    <location>
        <begin position="994"/>
        <end position="1042"/>
    </location>
</feature>
<dbReference type="PANTHER" id="PTHR24247:SF265">
    <property type="entry name" value="MUSCARINIC ACETYLCHOLINE RECEPTOR DM1"/>
    <property type="match status" value="1"/>
</dbReference>
<dbReference type="GO" id="GO:0007187">
    <property type="term" value="P:G protein-coupled receptor signaling pathway, coupled to cyclic nucleotide second messenger"/>
    <property type="evidence" value="ECO:0007669"/>
    <property type="project" value="TreeGrafter"/>
</dbReference>
<feature type="region of interest" description="Disordered" evidence="10">
    <location>
        <begin position="1417"/>
        <end position="1453"/>
    </location>
</feature>
<dbReference type="SMART" id="SM01381">
    <property type="entry name" value="7TM_GPCR_Srsx"/>
    <property type="match status" value="1"/>
</dbReference>
<dbReference type="PROSITE" id="PS50262">
    <property type="entry name" value="G_PROTEIN_RECEP_F1_2"/>
    <property type="match status" value="1"/>
</dbReference>
<evidence type="ECO:0000256" key="1">
    <source>
        <dbReference type="ARBA" id="ARBA00004651"/>
    </source>
</evidence>
<evidence type="ECO:0000256" key="10">
    <source>
        <dbReference type="SAM" id="MobiDB-lite"/>
    </source>
</evidence>
<dbReference type="PROSITE" id="PS00237">
    <property type="entry name" value="G_PROTEIN_RECEP_F1_1"/>
    <property type="match status" value="1"/>
</dbReference>
<feature type="compositionally biased region" description="Basic residues" evidence="10">
    <location>
        <begin position="534"/>
        <end position="544"/>
    </location>
</feature>
<dbReference type="AntiFam" id="ANF00149">
    <property type="entry name" value="Shadow ORF (opposite cshA)"/>
</dbReference>
<dbReference type="SUPFAM" id="SSF81321">
    <property type="entry name" value="Family A G protein-coupled receptor-like"/>
    <property type="match status" value="1"/>
</dbReference>
<feature type="region of interest" description="Disordered" evidence="10">
    <location>
        <begin position="530"/>
        <end position="575"/>
    </location>
</feature>
<evidence type="ECO:0000256" key="5">
    <source>
        <dbReference type="ARBA" id="ARBA00023040"/>
    </source>
</evidence>
<evidence type="ECO:0000256" key="6">
    <source>
        <dbReference type="ARBA" id="ARBA00023136"/>
    </source>
</evidence>
<name>A0A1I8IFX1_9PLAT</name>
<keyword evidence="4 11" id="KW-1133">Transmembrane helix</keyword>
<feature type="region of interest" description="Disordered" evidence="10">
    <location>
        <begin position="336"/>
        <end position="366"/>
    </location>
</feature>
<evidence type="ECO:0000313" key="14">
    <source>
        <dbReference type="WBParaSite" id="maker-uti_cns_0012109-snap-gene-0.6-mRNA-1"/>
    </source>
</evidence>
<dbReference type="Proteomes" id="UP000095280">
    <property type="component" value="Unplaced"/>
</dbReference>
<reference evidence="14" key="1">
    <citation type="submission" date="2016-11" db="UniProtKB">
        <authorList>
            <consortium name="WormBaseParasite"/>
        </authorList>
    </citation>
    <scope>IDENTIFICATION</scope>
</reference>
<keyword evidence="3 9" id="KW-0812">Transmembrane</keyword>
<keyword evidence="5 9" id="KW-0297">G-protein coupled receptor</keyword>
<comment type="subcellular location">
    <subcellularLocation>
        <location evidence="1">Cell membrane</location>
        <topology evidence="1">Multi-pass membrane protein</topology>
    </subcellularLocation>
</comment>
<dbReference type="PANTHER" id="PTHR24247">
    <property type="entry name" value="5-HYDROXYTRYPTAMINE RECEPTOR"/>
    <property type="match status" value="1"/>
</dbReference>
<feature type="compositionally biased region" description="Low complexity" evidence="10">
    <location>
        <begin position="1435"/>
        <end position="1453"/>
    </location>
</feature>
<feature type="region of interest" description="Disordered" evidence="10">
    <location>
        <begin position="1185"/>
        <end position="1216"/>
    </location>
</feature>
<dbReference type="Gene3D" id="1.20.1070.10">
    <property type="entry name" value="Rhodopsin 7-helix transmembrane proteins"/>
    <property type="match status" value="2"/>
</dbReference>
<feature type="region of interest" description="Disordered" evidence="10">
    <location>
        <begin position="482"/>
        <end position="504"/>
    </location>
</feature>
<organism evidence="13 14">
    <name type="scientific">Macrostomum lignano</name>
    <dbReference type="NCBI Taxonomy" id="282301"/>
    <lineage>
        <taxon>Eukaryota</taxon>
        <taxon>Metazoa</taxon>
        <taxon>Spiralia</taxon>
        <taxon>Lophotrochozoa</taxon>
        <taxon>Platyhelminthes</taxon>
        <taxon>Rhabditophora</taxon>
        <taxon>Macrostomorpha</taxon>
        <taxon>Macrostomida</taxon>
        <taxon>Macrostomidae</taxon>
        <taxon>Macrostomum</taxon>
    </lineage>
</organism>
<dbReference type="InterPro" id="IPR000995">
    <property type="entry name" value="Musac_Ach_rcpt"/>
</dbReference>
<feature type="compositionally biased region" description="Basic and acidic residues" evidence="10">
    <location>
        <begin position="643"/>
        <end position="658"/>
    </location>
</feature>
<sequence>MACMPKEPPLSPQPLLNRSLSLWSANATADAESLSVYEIVLYAILAAAASAVTGFGNLLVLVSFRIDPQLRSVSNYFLMSLAVADLLIGFVSMPTYTVYLLVNYWPFGVVACNLYLCFDYTMCNASVASLLIISIDRYRSVTSPLVYRAHRTPRRALIMIACAWAVSIVLWSPLIVLSSVTKTDRLATVCQVEFINDNPYLTFFTSIMAFFLPVTVMTVLYVRIFQETKRRQRELKNLQAGGSSRSGAGSIESPGSSVRRGRRRGRHRRRDLHSCLGRIVDKDDENGVAGEDEGESDSLGRDGHLLKRDGSLTLREDRPVLTRHFPRSSSYFRANYQAGRRGRPAESSLAPSTATDDLTSSPPPVSDCASTVAQRLINLRFSLELPSKFGEALAICFAIGSCETAAAMVEDSAGWTFPQARVCGAGAGEKYCVSAEEDCCCRTVRPANTKRQSGQSGADGVAEKNYELLTVCKQTALSRGSGQRLVGNDEKPSEKLSLDRRSEPPRWGLLGAVSRIARCSRKALPSKCTPASTKLRRRLARRPGLRAAGGSAQLHRVDPAAGRQRRGRVQLRSKRFSDAAAEPQFLKQPAQSQLHQPAAAASAGRFDSAKSNATADSGIDSIGEGSSLRRAGQQQPNRNNQRRVSEVQKHSKKESKNEQKAAKTLSAILLVFIITWIPYSVFTLIRAVYRAHCPDELYRPLIPHTLYNFGYWLCYLNSTMNPVCYALCNAPHAAAAGTRGSEEQLMLENAGPSTALPGGITRASKADLRAEAWTGGAGKYTGARGSVEARSPVRRRAKQHCREHSLSAEPVKSFCSPKDRCEVFKAGTRAFKLSLRGPPQLLFTVSAPGEAVRYFNPDELLLKQVAELKAAQNPTASRPGWQNSARRTARHATWGGCRSLGSNCDKTALPLNSSMRADGPRNKSAIEHAEYRFRLWPPRPMPLANSDSLSTAAPPVRTRRPAETFEVLRSVLADAAAASAASTASGCRRRRALAAMTPGGSARQKLEARWPRCGMGRAARRSPAKVARGPHGGHESVLSQRPELLGVSHQLGELAEVFRTAAGHQAARRHRGKSETTAGAVRGCQQAQIGRHLGGVQQEEAAARPAEASGAAGAAAGADVGGDKEAGAAAAGELAEGPDAVRVRQVAMETAQRHGVGEQSGQQAVVKVYGSLGDIEAQSDLGRQEQGGLVSGGQGGPQGGQQGAQPHAGGGGQHKVLHAGRQGGFFGDAAGLAECQAGQPLSSISEGGRAQQGLWAAAAGADGLNDAPDVALEAELGQAVCLVDDEHPDAGAQVQPAAPLQVVQQAARCGHQDVETAAQRRLLRLALHPADQLAADDTDEGAEQLLQQAVALLCQLVCGAQHQRLRARAAAQRRLHRLQLLHQREQKGERLACDGKGGAIRASLSLHFGEILETQLLGSRPRSPSPAPRGQQLESASSADVAAESAAAAASPAAPLAPIRIPNFRRERLRKLGPLPPHQFWTVSS</sequence>
<feature type="transmembrane region" description="Helical" evidence="11">
    <location>
        <begin position="156"/>
        <end position="180"/>
    </location>
</feature>
<dbReference type="PRINTS" id="PR00237">
    <property type="entry name" value="GPCRRHODOPSN"/>
</dbReference>
<dbReference type="GO" id="GO:0045202">
    <property type="term" value="C:synapse"/>
    <property type="evidence" value="ECO:0007669"/>
    <property type="project" value="TreeGrafter"/>
</dbReference>
<dbReference type="GO" id="GO:0030425">
    <property type="term" value="C:dendrite"/>
    <property type="evidence" value="ECO:0007669"/>
    <property type="project" value="TreeGrafter"/>
</dbReference>
<proteinExistence type="inferred from homology"/>
<protein>
    <submittedName>
        <fullName evidence="14">G_PROTEIN_RECEP_F1_2 domain-containing protein</fullName>
    </submittedName>
</protein>
<feature type="region of interest" description="Disordered" evidence="10">
    <location>
        <begin position="236"/>
        <end position="268"/>
    </location>
</feature>
<feature type="compositionally biased region" description="Acidic residues" evidence="10">
    <location>
        <begin position="283"/>
        <end position="296"/>
    </location>
</feature>
<feature type="compositionally biased region" description="Basic residues" evidence="10">
    <location>
        <begin position="563"/>
        <end position="574"/>
    </location>
</feature>